<dbReference type="GO" id="GO:0046052">
    <property type="term" value="P:UTP catabolic process"/>
    <property type="evidence" value="ECO:0007669"/>
    <property type="project" value="TreeGrafter"/>
</dbReference>
<dbReference type="Proteomes" id="UP000246800">
    <property type="component" value="Unassembled WGS sequence"/>
</dbReference>
<name>A0A317YM39_STAPS</name>
<feature type="domain" description="NTP pyrophosphohydrolase MazG-like" evidence="1">
    <location>
        <begin position="1"/>
        <end position="32"/>
    </location>
</feature>
<dbReference type="PANTHER" id="PTHR30522">
    <property type="entry name" value="NUCLEOSIDE TRIPHOSPHATE PYROPHOSPHOHYDROLASE"/>
    <property type="match status" value="1"/>
</dbReference>
<evidence type="ECO:0000313" key="2">
    <source>
        <dbReference type="EMBL" id="PWZ64162.1"/>
    </source>
</evidence>
<dbReference type="GO" id="GO:0046061">
    <property type="term" value="P:dATP catabolic process"/>
    <property type="evidence" value="ECO:0007669"/>
    <property type="project" value="TreeGrafter"/>
</dbReference>
<dbReference type="EMBL" id="QEIT01001068">
    <property type="protein sequence ID" value="PWZ64162.1"/>
    <property type="molecule type" value="Genomic_DNA"/>
</dbReference>
<dbReference type="Gene3D" id="1.10.287.1080">
    <property type="entry name" value="MazG-like"/>
    <property type="match status" value="1"/>
</dbReference>
<dbReference type="PANTHER" id="PTHR30522:SF0">
    <property type="entry name" value="NUCLEOSIDE TRIPHOSPHATE PYROPHOSPHOHYDROLASE"/>
    <property type="match status" value="1"/>
</dbReference>
<accession>A0A317YM39</accession>
<dbReference type="GO" id="GO:0006203">
    <property type="term" value="P:dGTP catabolic process"/>
    <property type="evidence" value="ECO:0007669"/>
    <property type="project" value="TreeGrafter"/>
</dbReference>
<keyword evidence="2" id="KW-0378">Hydrolase</keyword>
<dbReference type="InterPro" id="IPR011551">
    <property type="entry name" value="NTP_PyrPHydrolase_MazG"/>
</dbReference>
<comment type="caution">
    <text evidence="2">The sequence shown here is derived from an EMBL/GenBank/DDBJ whole genome shotgun (WGS) entry which is preliminary data.</text>
</comment>
<dbReference type="GO" id="GO:0046081">
    <property type="term" value="P:dUTP catabolic process"/>
    <property type="evidence" value="ECO:0007669"/>
    <property type="project" value="TreeGrafter"/>
</dbReference>
<dbReference type="GO" id="GO:0046047">
    <property type="term" value="P:TTP catabolic process"/>
    <property type="evidence" value="ECO:0007669"/>
    <property type="project" value="TreeGrafter"/>
</dbReference>
<dbReference type="RefSeq" id="WP_274541630.1">
    <property type="nucleotide sequence ID" value="NZ_QEIT01001068.1"/>
</dbReference>
<evidence type="ECO:0000259" key="1">
    <source>
        <dbReference type="Pfam" id="PF03819"/>
    </source>
</evidence>
<gene>
    <name evidence="2" type="ORF">DD902_17595</name>
</gene>
<organism evidence="2 3">
    <name type="scientific">Staphylococcus pseudintermedius</name>
    <dbReference type="NCBI Taxonomy" id="283734"/>
    <lineage>
        <taxon>Bacteria</taxon>
        <taxon>Bacillati</taxon>
        <taxon>Bacillota</taxon>
        <taxon>Bacilli</taxon>
        <taxon>Bacillales</taxon>
        <taxon>Staphylococcaceae</taxon>
        <taxon>Staphylococcus</taxon>
        <taxon>Staphylococcus intermedius group</taxon>
    </lineage>
</organism>
<evidence type="ECO:0000313" key="3">
    <source>
        <dbReference type="Proteomes" id="UP000246800"/>
    </source>
</evidence>
<feature type="non-terminal residue" evidence="2">
    <location>
        <position position="1"/>
    </location>
</feature>
<dbReference type="InterPro" id="IPR004518">
    <property type="entry name" value="MazG-like_dom"/>
</dbReference>
<dbReference type="AlphaFoldDB" id="A0A317YM39"/>
<dbReference type="Pfam" id="PF03819">
    <property type="entry name" value="MazG"/>
    <property type="match status" value="1"/>
</dbReference>
<proteinExistence type="predicted"/>
<reference evidence="2 3" key="1">
    <citation type="journal article" date="2018" name="Vet. Microbiol.">
        <title>Clonal diversity and geographic distribution of methicillin-resistant Staphylococcus pseudintermedius from Australian animals: Discovery of novel sequence types.</title>
        <authorList>
            <person name="Worthing K.A."/>
            <person name="Abraham S."/>
            <person name="Coombs G.W."/>
            <person name="Pang S."/>
            <person name="Saputra S."/>
            <person name="Jordan D."/>
            <person name="Trott D.J."/>
            <person name="Norris J.M."/>
        </authorList>
    </citation>
    <scope>NUCLEOTIDE SEQUENCE [LARGE SCALE GENOMIC DNA]</scope>
    <source>
        <strain evidence="2 3">ST525 1</strain>
    </source>
</reference>
<sequence>HTSIGKKEGYIDIKEVITSLNAKMIRRHPHIFGDANAETIDDLKEIWSKAKDAEGKQPRVKFEKVFAEHFLNLYEKTKDKSFDEAELKQWLE</sequence>
<feature type="non-terminal residue" evidence="2">
    <location>
        <position position="92"/>
    </location>
</feature>
<protein>
    <submittedName>
        <fullName evidence="2">Nucleotide pyrophosphohydrolase</fullName>
    </submittedName>
</protein>
<dbReference type="GO" id="GO:0046076">
    <property type="term" value="P:dTTP catabolic process"/>
    <property type="evidence" value="ECO:0007669"/>
    <property type="project" value="TreeGrafter"/>
</dbReference>
<dbReference type="GO" id="GO:0047429">
    <property type="term" value="F:nucleoside triphosphate diphosphatase activity"/>
    <property type="evidence" value="ECO:0007669"/>
    <property type="project" value="TreeGrafter"/>
</dbReference>